<proteinExistence type="inferred from homology"/>
<gene>
    <name evidence="5" type="primary">Cnig_chr_V.g21496</name>
    <name evidence="5" type="ORF">B9Z55_021496</name>
</gene>
<dbReference type="Proteomes" id="UP000230233">
    <property type="component" value="Chromosome V"/>
</dbReference>
<dbReference type="SMART" id="SM00558">
    <property type="entry name" value="JmjC"/>
    <property type="match status" value="1"/>
</dbReference>
<dbReference type="OrthoDB" id="418911at2759"/>
<dbReference type="GO" id="GO:0010468">
    <property type="term" value="P:regulation of gene expression"/>
    <property type="evidence" value="ECO:0007669"/>
    <property type="project" value="TreeGrafter"/>
</dbReference>
<comment type="caution">
    <text evidence="5">The sequence shown here is derived from an EMBL/GenBank/DDBJ whole genome shotgun (WGS) entry which is preliminary data.</text>
</comment>
<evidence type="ECO:0000256" key="2">
    <source>
        <dbReference type="ARBA" id="ARBA00023242"/>
    </source>
</evidence>
<keyword evidence="6" id="KW-1185">Reference proteome</keyword>
<dbReference type="PROSITE" id="PS51184">
    <property type="entry name" value="JMJC"/>
    <property type="match status" value="1"/>
</dbReference>
<dbReference type="GO" id="GO:0000978">
    <property type="term" value="F:RNA polymerase II cis-regulatory region sequence-specific DNA binding"/>
    <property type="evidence" value="ECO:0007669"/>
    <property type="project" value="TreeGrafter"/>
</dbReference>
<dbReference type="InterPro" id="IPR051630">
    <property type="entry name" value="Corepressor-Demethylase"/>
</dbReference>
<dbReference type="PANTHER" id="PTHR14017:SF14">
    <property type="entry name" value="JMJC DOMAIN-CONTAINING PROTEIN"/>
    <property type="match status" value="1"/>
</dbReference>
<dbReference type="Pfam" id="PF02373">
    <property type="entry name" value="JmjC"/>
    <property type="match status" value="1"/>
</dbReference>
<dbReference type="EMBL" id="PDUG01000005">
    <property type="protein sequence ID" value="PIC30156.1"/>
    <property type="molecule type" value="Genomic_DNA"/>
</dbReference>
<dbReference type="Gene3D" id="2.60.120.650">
    <property type="entry name" value="Cupin"/>
    <property type="match status" value="1"/>
</dbReference>
<keyword evidence="2" id="KW-0539">Nucleus</keyword>
<evidence type="ECO:0000256" key="1">
    <source>
        <dbReference type="ARBA" id="ARBA00004123"/>
    </source>
</evidence>
<comment type="subcellular location">
    <subcellularLocation>
        <location evidence="1">Nucleus</location>
    </subcellularLocation>
</comment>
<evidence type="ECO:0000259" key="4">
    <source>
        <dbReference type="PROSITE" id="PS51184"/>
    </source>
</evidence>
<name>A0A2G5TT48_9PELO</name>
<organism evidence="5 6">
    <name type="scientific">Caenorhabditis nigoni</name>
    <dbReference type="NCBI Taxonomy" id="1611254"/>
    <lineage>
        <taxon>Eukaryota</taxon>
        <taxon>Metazoa</taxon>
        <taxon>Ecdysozoa</taxon>
        <taxon>Nematoda</taxon>
        <taxon>Chromadorea</taxon>
        <taxon>Rhabditida</taxon>
        <taxon>Rhabditina</taxon>
        <taxon>Rhabditomorpha</taxon>
        <taxon>Rhabditoidea</taxon>
        <taxon>Rhabditidae</taxon>
        <taxon>Peloderinae</taxon>
        <taxon>Caenorhabditis</taxon>
    </lineage>
</organism>
<feature type="domain" description="JmjC" evidence="4">
    <location>
        <begin position="85"/>
        <end position="235"/>
    </location>
</feature>
<dbReference type="PANTHER" id="PTHR14017">
    <property type="entry name" value="LYSINE-SPECIFIC DEMETHYLASE"/>
    <property type="match status" value="1"/>
</dbReference>
<evidence type="ECO:0000256" key="3">
    <source>
        <dbReference type="ARBA" id="ARBA00034483"/>
    </source>
</evidence>
<dbReference type="InterPro" id="IPR003347">
    <property type="entry name" value="JmjC_dom"/>
</dbReference>
<dbReference type="GO" id="GO:0044666">
    <property type="term" value="C:MLL3/4 complex"/>
    <property type="evidence" value="ECO:0007669"/>
    <property type="project" value="TreeGrafter"/>
</dbReference>
<evidence type="ECO:0000313" key="6">
    <source>
        <dbReference type="Proteomes" id="UP000230233"/>
    </source>
</evidence>
<dbReference type="SUPFAM" id="SSF51197">
    <property type="entry name" value="Clavaminate synthase-like"/>
    <property type="match status" value="1"/>
</dbReference>
<accession>A0A2G5TT48</accession>
<dbReference type="AlphaFoldDB" id="A0A2G5TT48"/>
<evidence type="ECO:0000313" key="5">
    <source>
        <dbReference type="EMBL" id="PIC30156.1"/>
    </source>
</evidence>
<dbReference type="GO" id="GO:0031490">
    <property type="term" value="F:chromatin DNA binding"/>
    <property type="evidence" value="ECO:0007669"/>
    <property type="project" value="TreeGrafter"/>
</dbReference>
<sequence>MRWSASRMFRKVLRNMHLGKFDKSSGVCWIFLFGVHGEHAHDVLSPKFRFDQANDLLHGRRKLSLLIFLEIILSIPFFLNINVKNRTKLPDSLAPTERGSLLRLKRRPDVPESSHHTGHFESNSIGSININLGPGDCIWFAIPAEYSQSFAEMLNRQRRTKKSAAFSQTWWPNEEECIKQRIVVQKFVQKPEQLVYVCIGTYHSVQSEGYTANVSWNVIQPSFHQLAVAAIMNDHYLAHANYSIVPIY</sequence>
<dbReference type="GO" id="GO:0071558">
    <property type="term" value="F:histone H3K27me2/H3K27me3 demethylase activity"/>
    <property type="evidence" value="ECO:0007669"/>
    <property type="project" value="TreeGrafter"/>
</dbReference>
<comment type="similarity">
    <text evidence="3">Belongs to the UTX family.</text>
</comment>
<reference evidence="6" key="1">
    <citation type="submission" date="2017-10" db="EMBL/GenBank/DDBJ databases">
        <title>Rapid genome shrinkage in a self-fertile nematode reveals novel sperm competition proteins.</title>
        <authorList>
            <person name="Yin D."/>
            <person name="Schwarz E.M."/>
            <person name="Thomas C.G."/>
            <person name="Felde R.L."/>
            <person name="Korf I.F."/>
            <person name="Cutter A.D."/>
            <person name="Schartner C.M."/>
            <person name="Ralston E.J."/>
            <person name="Meyer B.J."/>
            <person name="Haag E.S."/>
        </authorList>
    </citation>
    <scope>NUCLEOTIDE SEQUENCE [LARGE SCALE GENOMIC DNA]</scope>
    <source>
        <strain evidence="6">JU1422</strain>
    </source>
</reference>
<protein>
    <recommendedName>
        <fullName evidence="4">JmjC domain-containing protein</fullName>
    </recommendedName>
</protein>